<dbReference type="InterPro" id="IPR029057">
    <property type="entry name" value="PRTase-like"/>
</dbReference>
<dbReference type="InterPro" id="IPR051910">
    <property type="entry name" value="ComF/GntX_DNA_util-trans"/>
</dbReference>
<accession>S5XRI8</accession>
<dbReference type="SUPFAM" id="SSF53271">
    <property type="entry name" value="PRTase-like"/>
    <property type="match status" value="1"/>
</dbReference>
<dbReference type="CDD" id="cd06223">
    <property type="entry name" value="PRTases_typeI"/>
    <property type="match status" value="1"/>
</dbReference>
<feature type="domain" description="Double zinc ribbon" evidence="3">
    <location>
        <begin position="4"/>
        <end position="67"/>
    </location>
</feature>
<keyword evidence="5" id="KW-1185">Reference proteome</keyword>
<gene>
    <name evidence="4" type="ORF">JCM7686_2988</name>
</gene>
<dbReference type="OrthoDB" id="9779910at2"/>
<proteinExistence type="inferred from homology"/>
<reference evidence="4 5" key="1">
    <citation type="journal article" date="2014" name="BMC Genomics">
        <title>Architecture and functions of a multipartite genome of the methylotrophic bacterium Paracoccus aminophilus JCM 7686, containing primary and secondary chromids.</title>
        <authorList>
            <person name="Dziewit L."/>
            <person name="Czarnecki J."/>
            <person name="Wibberg D."/>
            <person name="Radlinska M."/>
            <person name="Mrozek P."/>
            <person name="Szymczak M."/>
            <person name="Schluter A."/>
            <person name="Puhler A."/>
            <person name="Bartosik D."/>
        </authorList>
    </citation>
    <scope>NUCLEOTIDE SEQUENCE [LARGE SCALE GENOMIC DNA]</scope>
    <source>
        <strain evidence="4">JCM 7686</strain>
    </source>
</reference>
<dbReference type="HOGENOM" id="CLU_054549_0_0_5"/>
<dbReference type="InterPro" id="IPR000836">
    <property type="entry name" value="PRTase_dom"/>
</dbReference>
<dbReference type="Proteomes" id="UP000015480">
    <property type="component" value="Chromosome"/>
</dbReference>
<dbReference type="KEGG" id="pami:JCM7686_2988"/>
<sequence length="241" mass="26068">MKGALQLVFPPQCMGCGDSVISDGALCPVCWRDTQFITGTACDRCGVPLPSTGAPEENLALSCDDCLSYARPWQQGRAALGYHGTGKRLVMMLKHGDRLDMAPNLGDWLAEAAAPLVAEGMLVVPVPLHLRRLAKRKYNQAALLAERVARQHQLRHVPTLLARSRHAPPQDRRNFSERFANQAGTFTVPARHRALLRGRPILLIDDVMASGATLSAAAECLRAHESGPVSVAVLARALKDA</sequence>
<feature type="domain" description="Phosphoribosyltransferase" evidence="2">
    <location>
        <begin position="166"/>
        <end position="237"/>
    </location>
</feature>
<protein>
    <submittedName>
        <fullName evidence="4">Competence protein F</fullName>
    </submittedName>
</protein>
<dbReference type="Pfam" id="PF18912">
    <property type="entry name" value="DZR_2"/>
    <property type="match status" value="1"/>
</dbReference>
<dbReference type="EMBL" id="CP006650">
    <property type="protein sequence ID" value="AGT10024.1"/>
    <property type="molecule type" value="Genomic_DNA"/>
</dbReference>
<organism evidence="4 5">
    <name type="scientific">Paracoccus aminophilus JCM 7686</name>
    <dbReference type="NCBI Taxonomy" id="1367847"/>
    <lineage>
        <taxon>Bacteria</taxon>
        <taxon>Pseudomonadati</taxon>
        <taxon>Pseudomonadota</taxon>
        <taxon>Alphaproteobacteria</taxon>
        <taxon>Rhodobacterales</taxon>
        <taxon>Paracoccaceae</taxon>
        <taxon>Paracoccus</taxon>
    </lineage>
</organism>
<evidence type="ECO:0000313" key="5">
    <source>
        <dbReference type="Proteomes" id="UP000015480"/>
    </source>
</evidence>
<dbReference type="AlphaFoldDB" id="S5XRI8"/>
<dbReference type="PANTHER" id="PTHR47505:SF1">
    <property type="entry name" value="DNA UTILIZATION PROTEIN YHGH"/>
    <property type="match status" value="1"/>
</dbReference>
<dbReference type="InterPro" id="IPR044005">
    <property type="entry name" value="DZR_2"/>
</dbReference>
<evidence type="ECO:0000259" key="2">
    <source>
        <dbReference type="Pfam" id="PF00156"/>
    </source>
</evidence>
<evidence type="ECO:0000256" key="1">
    <source>
        <dbReference type="ARBA" id="ARBA00008007"/>
    </source>
</evidence>
<name>S5XRI8_PARAH</name>
<dbReference type="Pfam" id="PF00156">
    <property type="entry name" value="Pribosyltran"/>
    <property type="match status" value="1"/>
</dbReference>
<dbReference type="PANTHER" id="PTHR47505">
    <property type="entry name" value="DNA UTILIZATION PROTEIN YHGH"/>
    <property type="match status" value="1"/>
</dbReference>
<dbReference type="Gene3D" id="3.40.50.2020">
    <property type="match status" value="1"/>
</dbReference>
<dbReference type="PATRIC" id="fig|1367847.3.peg.3005"/>
<evidence type="ECO:0000313" key="4">
    <source>
        <dbReference type="EMBL" id="AGT10024.1"/>
    </source>
</evidence>
<evidence type="ECO:0000259" key="3">
    <source>
        <dbReference type="Pfam" id="PF18912"/>
    </source>
</evidence>
<dbReference type="STRING" id="1367847.JCM7686_2988"/>
<dbReference type="eggNOG" id="COG1040">
    <property type="taxonomic scope" value="Bacteria"/>
</dbReference>
<comment type="similarity">
    <text evidence="1">Belongs to the ComF/GntX family.</text>
</comment>